<protein>
    <submittedName>
        <fullName evidence="1">Uncharacterized protein</fullName>
    </submittedName>
</protein>
<keyword evidence="2" id="KW-1185">Reference proteome</keyword>
<organism evidence="1 2">
    <name type="scientific">Kalanchoe fedtschenkoi</name>
    <name type="common">Lavender scallops</name>
    <name type="synonym">South American air plant</name>
    <dbReference type="NCBI Taxonomy" id="63787"/>
    <lineage>
        <taxon>Eukaryota</taxon>
        <taxon>Viridiplantae</taxon>
        <taxon>Streptophyta</taxon>
        <taxon>Embryophyta</taxon>
        <taxon>Tracheophyta</taxon>
        <taxon>Spermatophyta</taxon>
        <taxon>Magnoliopsida</taxon>
        <taxon>eudicotyledons</taxon>
        <taxon>Gunneridae</taxon>
        <taxon>Pentapetalae</taxon>
        <taxon>Saxifragales</taxon>
        <taxon>Crassulaceae</taxon>
        <taxon>Kalanchoe</taxon>
    </lineage>
</organism>
<accession>A0A7N0VDZ6</accession>
<evidence type="ECO:0000313" key="1">
    <source>
        <dbReference type="EnsemblPlants" id="Kaladp0606s0008.1.v1.1.CDS.1"/>
    </source>
</evidence>
<dbReference type="AlphaFoldDB" id="A0A7N0VDZ6"/>
<dbReference type="Gramene" id="Kaladp0606s0008.1.v1.1">
    <property type="protein sequence ID" value="Kaladp0606s0008.1.v1.1.CDS.1"/>
    <property type="gene ID" value="Kaladp0606s0008.v1.1"/>
</dbReference>
<sequence length="57" mass="6471">MIDTMNPTRGVLANDELELEHLVNLTQCRFFAFAASHCCKLFLLITFLSSKLTLILL</sequence>
<reference evidence="1" key="1">
    <citation type="submission" date="2021-01" db="UniProtKB">
        <authorList>
            <consortium name="EnsemblPlants"/>
        </authorList>
    </citation>
    <scope>IDENTIFICATION</scope>
</reference>
<evidence type="ECO:0000313" key="2">
    <source>
        <dbReference type="Proteomes" id="UP000594263"/>
    </source>
</evidence>
<dbReference type="Proteomes" id="UP000594263">
    <property type="component" value="Unplaced"/>
</dbReference>
<name>A0A7N0VDZ6_KALFE</name>
<dbReference type="EnsemblPlants" id="Kaladp0606s0008.1.v1.1">
    <property type="protein sequence ID" value="Kaladp0606s0008.1.v1.1.CDS.1"/>
    <property type="gene ID" value="Kaladp0606s0008.v1.1"/>
</dbReference>
<proteinExistence type="predicted"/>